<reference evidence="3" key="1">
    <citation type="journal article" date="2019" name="Int. J. Syst. Evol. Microbiol.">
        <title>The Global Catalogue of Microorganisms (GCM) 10K type strain sequencing project: providing services to taxonomists for standard genome sequencing and annotation.</title>
        <authorList>
            <consortium name="The Broad Institute Genomics Platform"/>
            <consortium name="The Broad Institute Genome Sequencing Center for Infectious Disease"/>
            <person name="Wu L."/>
            <person name="Ma J."/>
        </authorList>
    </citation>
    <scope>NUCLEOTIDE SEQUENCE [LARGE SCALE GENOMIC DNA]</scope>
    <source>
        <strain evidence="3">CGMCC 4.7643</strain>
    </source>
</reference>
<evidence type="ECO:0000259" key="1">
    <source>
        <dbReference type="Pfam" id="PF14280"/>
    </source>
</evidence>
<dbReference type="EMBL" id="JBHUKU010000009">
    <property type="protein sequence ID" value="MFD2460538.1"/>
    <property type="molecule type" value="Genomic_DNA"/>
</dbReference>
<gene>
    <name evidence="2" type="ORF">ACFSYJ_18160</name>
</gene>
<organism evidence="2 3">
    <name type="scientific">Amycolatopsis samaneae</name>
    <dbReference type="NCBI Taxonomy" id="664691"/>
    <lineage>
        <taxon>Bacteria</taxon>
        <taxon>Bacillati</taxon>
        <taxon>Actinomycetota</taxon>
        <taxon>Actinomycetes</taxon>
        <taxon>Pseudonocardiales</taxon>
        <taxon>Pseudonocardiaceae</taxon>
        <taxon>Amycolatopsis</taxon>
    </lineage>
</organism>
<dbReference type="Proteomes" id="UP001597419">
    <property type="component" value="Unassembled WGS sequence"/>
</dbReference>
<proteinExistence type="predicted"/>
<evidence type="ECO:0000313" key="2">
    <source>
        <dbReference type="EMBL" id="MFD2460538.1"/>
    </source>
</evidence>
<dbReference type="InterPro" id="IPR025375">
    <property type="entry name" value="DUF4365"/>
</dbReference>
<dbReference type="RefSeq" id="WP_345393647.1">
    <property type="nucleotide sequence ID" value="NZ_BAABHG010000006.1"/>
</dbReference>
<name>A0ABW5GI65_9PSEU</name>
<comment type="caution">
    <text evidence="2">The sequence shown here is derived from an EMBL/GenBank/DDBJ whole genome shotgun (WGS) entry which is preliminary data.</text>
</comment>
<accession>A0ABW5GI65</accession>
<keyword evidence="3" id="KW-1185">Reference proteome</keyword>
<feature type="domain" description="DUF4365" evidence="1">
    <location>
        <begin position="28"/>
        <end position="160"/>
    </location>
</feature>
<sequence>MASAQLTASLQPPNAASILRPNGQKARYGVSYLRNVCAQAGVGLNETSPDEDVLATDCDVRFPEGTVGVQVKCTSRLTLGGKTKTWRLKEEWIRKWEQCLLPVYFVLVVVPARHPSWLEHLAEGTMHHTAAFWQRIDTDRLGRSLVIPKAQRLTAETFSIWHRDLLAVFRPGGSQ</sequence>
<protein>
    <submittedName>
        <fullName evidence="2">DUF4365 domain-containing protein</fullName>
    </submittedName>
</protein>
<dbReference type="Pfam" id="PF14280">
    <property type="entry name" value="DUF4365"/>
    <property type="match status" value="1"/>
</dbReference>
<evidence type="ECO:0000313" key="3">
    <source>
        <dbReference type="Proteomes" id="UP001597419"/>
    </source>
</evidence>